<sequence length="117" mass="12768">MFTKIIFFLLLIVFVSGDSIILYKNSDGNQFGRCITGSKNGEEIVEIETKNNSFFQCTLVASSNTNESIECEQISAPAGGSQEQCKNLKSVCGNTYYGQWNQDSICSTLSASVKVNA</sequence>
<keyword evidence="1" id="KW-0732">Signal</keyword>
<evidence type="ECO:0000313" key="2">
    <source>
        <dbReference type="EMBL" id="EGG16301.1"/>
    </source>
</evidence>
<dbReference type="AlphaFoldDB" id="F4Q7B9"/>
<feature type="chain" id="PRO_5003320669" evidence="1">
    <location>
        <begin position="18"/>
        <end position="117"/>
    </location>
</feature>
<dbReference type="RefSeq" id="XP_004354685.1">
    <property type="nucleotide sequence ID" value="XM_004354633.1"/>
</dbReference>
<reference evidence="3" key="1">
    <citation type="journal article" date="2011" name="Genome Res.">
        <title>Phylogeny-wide analysis of social amoeba genomes highlights ancient origins for complex intercellular communication.</title>
        <authorList>
            <person name="Heidel A.J."/>
            <person name="Lawal H.M."/>
            <person name="Felder M."/>
            <person name="Schilde C."/>
            <person name="Helps N.R."/>
            <person name="Tunggal B."/>
            <person name="Rivero F."/>
            <person name="John U."/>
            <person name="Schleicher M."/>
            <person name="Eichinger L."/>
            <person name="Platzer M."/>
            <person name="Noegel A.A."/>
            <person name="Schaap P."/>
            <person name="Gloeckner G."/>
        </authorList>
    </citation>
    <scope>NUCLEOTIDE SEQUENCE [LARGE SCALE GENOMIC DNA]</scope>
    <source>
        <strain evidence="3">SH3</strain>
    </source>
</reference>
<protein>
    <submittedName>
        <fullName evidence="2">Uncharacterized protein</fullName>
    </submittedName>
</protein>
<feature type="signal peptide" evidence="1">
    <location>
        <begin position="1"/>
        <end position="17"/>
    </location>
</feature>
<organism evidence="2 3">
    <name type="scientific">Cavenderia fasciculata</name>
    <name type="common">Slime mold</name>
    <name type="synonym">Dictyostelium fasciculatum</name>
    <dbReference type="NCBI Taxonomy" id="261658"/>
    <lineage>
        <taxon>Eukaryota</taxon>
        <taxon>Amoebozoa</taxon>
        <taxon>Evosea</taxon>
        <taxon>Eumycetozoa</taxon>
        <taxon>Dictyostelia</taxon>
        <taxon>Acytosteliales</taxon>
        <taxon>Cavenderiaceae</taxon>
        <taxon>Cavenderia</taxon>
    </lineage>
</organism>
<evidence type="ECO:0000313" key="3">
    <source>
        <dbReference type="Proteomes" id="UP000007797"/>
    </source>
</evidence>
<dbReference type="Proteomes" id="UP000007797">
    <property type="component" value="Unassembled WGS sequence"/>
</dbReference>
<proteinExistence type="predicted"/>
<gene>
    <name evidence="2" type="ORF">DFA_09331</name>
</gene>
<accession>F4Q7B9</accession>
<dbReference type="EMBL" id="GL883024">
    <property type="protein sequence ID" value="EGG16301.1"/>
    <property type="molecule type" value="Genomic_DNA"/>
</dbReference>
<dbReference type="GeneID" id="14868406"/>
<name>F4Q7B9_CACFS</name>
<dbReference type="KEGG" id="dfa:DFA_09331"/>
<evidence type="ECO:0000256" key="1">
    <source>
        <dbReference type="SAM" id="SignalP"/>
    </source>
</evidence>
<keyword evidence="3" id="KW-1185">Reference proteome</keyword>
<dbReference type="OrthoDB" id="10380727at2759"/>